<proteinExistence type="predicted"/>
<comment type="caution">
    <text evidence="1">The sequence shown here is derived from an EMBL/GenBank/DDBJ whole genome shotgun (WGS) entry which is preliminary data.</text>
</comment>
<organism evidence="1 2">
    <name type="scientific">Cyanomargarita calcarea GSE-NOS-MK-12-04C</name>
    <dbReference type="NCBI Taxonomy" id="2839659"/>
    <lineage>
        <taxon>Bacteria</taxon>
        <taxon>Bacillati</taxon>
        <taxon>Cyanobacteriota</taxon>
        <taxon>Cyanophyceae</taxon>
        <taxon>Nostocales</taxon>
        <taxon>Cyanomargaritaceae</taxon>
        <taxon>Cyanomargarita</taxon>
    </lineage>
</organism>
<dbReference type="Proteomes" id="UP000729701">
    <property type="component" value="Unassembled WGS sequence"/>
</dbReference>
<protein>
    <submittedName>
        <fullName evidence="1">Uncharacterized protein</fullName>
    </submittedName>
</protein>
<dbReference type="EMBL" id="JAHHGZ010000011">
    <property type="protein sequence ID" value="MBW4668122.1"/>
    <property type="molecule type" value="Genomic_DNA"/>
</dbReference>
<reference evidence="1" key="2">
    <citation type="journal article" date="2022" name="Microbiol. Resour. Announc.">
        <title>Metagenome Sequencing to Explore Phylogenomics of Terrestrial Cyanobacteria.</title>
        <authorList>
            <person name="Ward R.D."/>
            <person name="Stajich J.E."/>
            <person name="Johansen J.R."/>
            <person name="Huntemann M."/>
            <person name="Clum A."/>
            <person name="Foster B."/>
            <person name="Foster B."/>
            <person name="Roux S."/>
            <person name="Palaniappan K."/>
            <person name="Varghese N."/>
            <person name="Mukherjee S."/>
            <person name="Reddy T.B.K."/>
            <person name="Daum C."/>
            <person name="Copeland A."/>
            <person name="Chen I.A."/>
            <person name="Ivanova N.N."/>
            <person name="Kyrpides N.C."/>
            <person name="Shapiro N."/>
            <person name="Eloe-Fadrosh E.A."/>
            <person name="Pietrasiak N."/>
        </authorList>
    </citation>
    <scope>NUCLEOTIDE SEQUENCE</scope>
    <source>
        <strain evidence="1">GSE-NOS-MK-12-04C</strain>
    </source>
</reference>
<reference evidence="1" key="1">
    <citation type="submission" date="2021-05" db="EMBL/GenBank/DDBJ databases">
        <authorList>
            <person name="Pietrasiak N."/>
            <person name="Ward R."/>
            <person name="Stajich J.E."/>
            <person name="Kurbessoian T."/>
        </authorList>
    </citation>
    <scope>NUCLEOTIDE SEQUENCE</scope>
    <source>
        <strain evidence="1">GSE-NOS-MK-12-04C</strain>
    </source>
</reference>
<sequence length="376" mass="43010">METDYSSQSHVALHSEVPFEIRQAVFENRIADEHADIKRSGEFASKIKHIAEEYDEKLRKFMGAEKYGQFREYIAEKMREQAKVLVPPRGPEMSREELNQLRVQRKEMGLAFLNKLGIDLKELKALNESARSRFAKLTFSGSNKDSQSMMVLPEDVPSSIRSDKLDIVAPAVAWSVFTAPYPGWAWNYSWYVRGFSASYDRFLNSASGLVGSWTYLTDGDAGDNDAAWVRYNTSVGFWYQMPTAGLLDVWIEGQPASDRHYLSLYDEWGWSDSSVEQHNYVTMKATAGSTSSGLSLALMSWFTESGYTDGHWDVSYLTLGSSYWAHLYSDISFAAGQWVYVEVGNRNWNYCFANDVSEYSFTDFRWFIKSVYVRPS</sequence>
<evidence type="ECO:0000313" key="1">
    <source>
        <dbReference type="EMBL" id="MBW4668122.1"/>
    </source>
</evidence>
<accession>A0A951QNC1</accession>
<gene>
    <name evidence="1" type="ORF">KME60_12035</name>
</gene>
<dbReference type="AlphaFoldDB" id="A0A951QNC1"/>
<evidence type="ECO:0000313" key="2">
    <source>
        <dbReference type="Proteomes" id="UP000729701"/>
    </source>
</evidence>
<name>A0A951QNC1_9CYAN</name>